<evidence type="ECO:0000313" key="2">
    <source>
        <dbReference type="EMBL" id="SEB18119.1"/>
    </source>
</evidence>
<keyword evidence="1" id="KW-0472">Membrane</keyword>
<evidence type="ECO:0000313" key="3">
    <source>
        <dbReference type="Proteomes" id="UP000198584"/>
    </source>
</evidence>
<dbReference type="Proteomes" id="UP000198584">
    <property type="component" value="Unassembled WGS sequence"/>
</dbReference>
<feature type="transmembrane region" description="Helical" evidence="1">
    <location>
        <begin position="15"/>
        <end position="34"/>
    </location>
</feature>
<protein>
    <submittedName>
        <fullName evidence="2">Uncharacterized protein</fullName>
    </submittedName>
</protein>
<keyword evidence="1" id="KW-0812">Transmembrane</keyword>
<dbReference type="AlphaFoldDB" id="A0A1H4H8M2"/>
<dbReference type="EMBL" id="FNQR01000024">
    <property type="protein sequence ID" value="SEB18119.1"/>
    <property type="molecule type" value="Genomic_DNA"/>
</dbReference>
<gene>
    <name evidence="2" type="ORF">SAMN05421743_12426</name>
</gene>
<dbReference type="OrthoDB" id="2972508at2"/>
<keyword evidence="3" id="KW-1185">Reference proteome</keyword>
<proteinExistence type="predicted"/>
<dbReference type="STRING" id="571932.SAMN05421743_12426"/>
<reference evidence="2 3" key="1">
    <citation type="submission" date="2016-10" db="EMBL/GenBank/DDBJ databases">
        <authorList>
            <person name="de Groot N.N."/>
        </authorList>
    </citation>
    <scope>NUCLEOTIDE SEQUENCE [LARGE SCALE GENOMIC DNA]</scope>
    <source>
        <strain evidence="2 3">CCM7597</strain>
    </source>
</reference>
<organism evidence="2 3">
    <name type="scientific">Thalassobacillus cyri</name>
    <dbReference type="NCBI Taxonomy" id="571932"/>
    <lineage>
        <taxon>Bacteria</taxon>
        <taxon>Bacillati</taxon>
        <taxon>Bacillota</taxon>
        <taxon>Bacilli</taxon>
        <taxon>Bacillales</taxon>
        <taxon>Bacillaceae</taxon>
        <taxon>Thalassobacillus</taxon>
    </lineage>
</organism>
<dbReference type="RefSeq" id="WP_093046676.1">
    <property type="nucleotide sequence ID" value="NZ_FNQR01000024.1"/>
</dbReference>
<keyword evidence="1" id="KW-1133">Transmembrane helix</keyword>
<feature type="transmembrane region" description="Helical" evidence="1">
    <location>
        <begin position="41"/>
        <end position="63"/>
    </location>
</feature>
<name>A0A1H4H8M2_9BACI</name>
<sequence length="67" mass="7593">MGIQWYDWITPTTPAAGLFFGFVFTLIVAIIMKWQEKSWRLFFTALGVGAVVSLLLVSGLNWLGYYS</sequence>
<accession>A0A1H4H8M2</accession>
<evidence type="ECO:0000256" key="1">
    <source>
        <dbReference type="SAM" id="Phobius"/>
    </source>
</evidence>